<comment type="caution">
    <text evidence="5">The sequence shown here is derived from an EMBL/GenBank/DDBJ whole genome shotgun (WGS) entry which is preliminary data.</text>
</comment>
<dbReference type="InterPro" id="IPR029962">
    <property type="entry name" value="TBL"/>
</dbReference>
<feature type="compositionally biased region" description="Basic and acidic residues" evidence="2">
    <location>
        <begin position="255"/>
        <end position="271"/>
    </location>
</feature>
<proteinExistence type="inferred from homology"/>
<gene>
    <name evidence="5" type="ORF">LLUT_LOCUS1551</name>
</gene>
<protein>
    <recommendedName>
        <fullName evidence="4">Trichome birefringence-like C-terminal domain-containing protein</fullName>
    </recommendedName>
</protein>
<sequence length="368" mass="42139">MASVGGIVMADSSHGSGNRVLTRTDSMLLFSSAKGGVGFAYGFACASVLCMLFLVLNPSGYYVPPTTFSNTNNNSSRAYHHFAHFFTTNISSFSEPSHHLDNNTSVNDKSSENSAKVDDHSSQISRKEGSGLDYNCSIEFFRSPFLVQEWEIPDKKGSMKETLRLDLVERSCDKYKDADVLIFNTGHWWTHEKRTEGKEYYQEGDYIHGQLNVEEAFHKALSTWSRWVDNNVDPNKTKVFFRGYSPSHFRGAEWDSGGRCENETEPMKNESDLSEQPSMMRTIESVIKEMKHPVFYLNITKMTDFRIDAHPSMYRSFNMTEETKSYMLKHQDCSHWCLPGVPDTWNELMYAHLLFSMDRNKGNLQKKS</sequence>
<keyword evidence="6" id="KW-1185">Reference proteome</keyword>
<feature type="region of interest" description="Disordered" evidence="2">
    <location>
        <begin position="255"/>
        <end position="276"/>
    </location>
</feature>
<feature type="transmembrane region" description="Helical" evidence="3">
    <location>
        <begin position="36"/>
        <end position="56"/>
    </location>
</feature>
<feature type="domain" description="Trichome birefringence-like C-terminal" evidence="4">
    <location>
        <begin position="120"/>
        <end position="351"/>
    </location>
</feature>
<dbReference type="GO" id="GO:0005794">
    <property type="term" value="C:Golgi apparatus"/>
    <property type="evidence" value="ECO:0007669"/>
    <property type="project" value="TreeGrafter"/>
</dbReference>
<evidence type="ECO:0000313" key="5">
    <source>
        <dbReference type="EMBL" id="CAL0300491.1"/>
    </source>
</evidence>
<dbReference type="EMBL" id="CAXHTB010000001">
    <property type="protein sequence ID" value="CAL0300491.1"/>
    <property type="molecule type" value="Genomic_DNA"/>
</dbReference>
<keyword evidence="3" id="KW-0812">Transmembrane</keyword>
<evidence type="ECO:0000313" key="6">
    <source>
        <dbReference type="Proteomes" id="UP001497480"/>
    </source>
</evidence>
<accession>A0AAV1VUC4</accession>
<dbReference type="PANTHER" id="PTHR32285:SF242">
    <property type="entry name" value="PMR5_CAS1P GDSL_SGNH-LIKE ACYL-ESTERASE FAMILY PROTEIN"/>
    <property type="match status" value="1"/>
</dbReference>
<name>A0AAV1VUC4_LUPLU</name>
<keyword evidence="3" id="KW-0472">Membrane</keyword>
<reference evidence="5 6" key="1">
    <citation type="submission" date="2024-03" db="EMBL/GenBank/DDBJ databases">
        <authorList>
            <person name="Martinez-Hernandez J."/>
        </authorList>
    </citation>
    <scope>NUCLEOTIDE SEQUENCE [LARGE SCALE GENOMIC DNA]</scope>
</reference>
<dbReference type="AlphaFoldDB" id="A0AAV1VUC4"/>
<dbReference type="InterPro" id="IPR026057">
    <property type="entry name" value="TBL_C"/>
</dbReference>
<dbReference type="PANTHER" id="PTHR32285">
    <property type="entry name" value="PROTEIN TRICHOME BIREFRINGENCE-LIKE 9-RELATED"/>
    <property type="match status" value="1"/>
</dbReference>
<comment type="similarity">
    <text evidence="1">Belongs to the PC-esterase family. TBL subfamily.</text>
</comment>
<dbReference type="GO" id="GO:0016413">
    <property type="term" value="F:O-acetyltransferase activity"/>
    <property type="evidence" value="ECO:0007669"/>
    <property type="project" value="InterPro"/>
</dbReference>
<evidence type="ECO:0000256" key="1">
    <source>
        <dbReference type="ARBA" id="ARBA00007727"/>
    </source>
</evidence>
<feature type="compositionally biased region" description="Basic and acidic residues" evidence="2">
    <location>
        <begin position="109"/>
        <end position="127"/>
    </location>
</feature>
<keyword evidence="3" id="KW-1133">Transmembrane helix</keyword>
<dbReference type="Pfam" id="PF13839">
    <property type="entry name" value="PC-Esterase"/>
    <property type="match status" value="1"/>
</dbReference>
<evidence type="ECO:0000256" key="2">
    <source>
        <dbReference type="SAM" id="MobiDB-lite"/>
    </source>
</evidence>
<evidence type="ECO:0000256" key="3">
    <source>
        <dbReference type="SAM" id="Phobius"/>
    </source>
</evidence>
<evidence type="ECO:0000259" key="4">
    <source>
        <dbReference type="Pfam" id="PF13839"/>
    </source>
</evidence>
<organism evidence="5 6">
    <name type="scientific">Lupinus luteus</name>
    <name type="common">European yellow lupine</name>
    <dbReference type="NCBI Taxonomy" id="3873"/>
    <lineage>
        <taxon>Eukaryota</taxon>
        <taxon>Viridiplantae</taxon>
        <taxon>Streptophyta</taxon>
        <taxon>Embryophyta</taxon>
        <taxon>Tracheophyta</taxon>
        <taxon>Spermatophyta</taxon>
        <taxon>Magnoliopsida</taxon>
        <taxon>eudicotyledons</taxon>
        <taxon>Gunneridae</taxon>
        <taxon>Pentapetalae</taxon>
        <taxon>rosids</taxon>
        <taxon>fabids</taxon>
        <taxon>Fabales</taxon>
        <taxon>Fabaceae</taxon>
        <taxon>Papilionoideae</taxon>
        <taxon>50 kb inversion clade</taxon>
        <taxon>genistoids sensu lato</taxon>
        <taxon>core genistoids</taxon>
        <taxon>Genisteae</taxon>
        <taxon>Lupinus</taxon>
    </lineage>
</organism>
<feature type="region of interest" description="Disordered" evidence="2">
    <location>
        <begin position="97"/>
        <end position="127"/>
    </location>
</feature>
<dbReference type="Proteomes" id="UP001497480">
    <property type="component" value="Unassembled WGS sequence"/>
</dbReference>